<proteinExistence type="predicted"/>
<feature type="region of interest" description="Disordered" evidence="1">
    <location>
        <begin position="404"/>
        <end position="438"/>
    </location>
</feature>
<evidence type="ECO:0000256" key="2">
    <source>
        <dbReference type="SAM" id="Phobius"/>
    </source>
</evidence>
<dbReference type="Gene3D" id="2.10.50.10">
    <property type="entry name" value="Tumor Necrosis Factor Receptor, subunit A, domain 2"/>
    <property type="match status" value="1"/>
</dbReference>
<dbReference type="SUPFAM" id="SSF57184">
    <property type="entry name" value="Growth factor receptor domain"/>
    <property type="match status" value="1"/>
</dbReference>
<dbReference type="Proteomes" id="UP000499080">
    <property type="component" value="Unassembled WGS sequence"/>
</dbReference>
<dbReference type="OrthoDB" id="6437860at2759"/>
<feature type="transmembrane region" description="Helical" evidence="2">
    <location>
        <begin position="198"/>
        <end position="221"/>
    </location>
</feature>
<dbReference type="InterPro" id="IPR009030">
    <property type="entry name" value="Growth_fac_rcpt_cys_sf"/>
</dbReference>
<evidence type="ECO:0000256" key="3">
    <source>
        <dbReference type="SAM" id="SignalP"/>
    </source>
</evidence>
<feature type="compositionally biased region" description="Polar residues" evidence="1">
    <location>
        <begin position="634"/>
        <end position="648"/>
    </location>
</feature>
<feature type="region of interest" description="Disordered" evidence="1">
    <location>
        <begin position="698"/>
        <end position="734"/>
    </location>
</feature>
<gene>
    <name evidence="5" type="ORF">AVEN_207456_1</name>
</gene>
<keyword evidence="2" id="KW-0812">Transmembrane</keyword>
<reference evidence="5 6" key="1">
    <citation type="journal article" date="2019" name="Sci. Rep.">
        <title>Orb-weaving spider Araneus ventricosus genome elucidates the spidroin gene catalogue.</title>
        <authorList>
            <person name="Kono N."/>
            <person name="Nakamura H."/>
            <person name="Ohtoshi R."/>
            <person name="Moran D.A.P."/>
            <person name="Shinohara A."/>
            <person name="Yoshida Y."/>
            <person name="Fujiwara M."/>
            <person name="Mori M."/>
            <person name="Tomita M."/>
            <person name="Arakawa K."/>
        </authorList>
    </citation>
    <scope>NUCLEOTIDE SEQUENCE [LARGE SCALE GENOMIC DNA]</scope>
</reference>
<feature type="compositionally biased region" description="Low complexity" evidence="1">
    <location>
        <begin position="704"/>
        <end position="715"/>
    </location>
</feature>
<name>A0A4Y2E930_ARAVE</name>
<keyword evidence="2" id="KW-1133">Transmembrane helix</keyword>
<organism evidence="5 6">
    <name type="scientific">Araneus ventricosus</name>
    <name type="common">Orbweaver spider</name>
    <name type="synonym">Epeira ventricosa</name>
    <dbReference type="NCBI Taxonomy" id="182803"/>
    <lineage>
        <taxon>Eukaryota</taxon>
        <taxon>Metazoa</taxon>
        <taxon>Ecdysozoa</taxon>
        <taxon>Arthropoda</taxon>
        <taxon>Chelicerata</taxon>
        <taxon>Arachnida</taxon>
        <taxon>Araneae</taxon>
        <taxon>Araneomorphae</taxon>
        <taxon>Entelegynae</taxon>
        <taxon>Araneoidea</taxon>
        <taxon>Araneidae</taxon>
        <taxon>Araneus</taxon>
    </lineage>
</organism>
<keyword evidence="6" id="KW-1185">Reference proteome</keyword>
<feature type="chain" id="PRO_5021470959" description="Tyrosine-protein kinase ephrin type A/B receptor-like domain-containing protein" evidence="3">
    <location>
        <begin position="22"/>
        <end position="814"/>
    </location>
</feature>
<keyword evidence="2" id="KW-0472">Membrane</keyword>
<evidence type="ECO:0000256" key="1">
    <source>
        <dbReference type="SAM" id="MobiDB-lite"/>
    </source>
</evidence>
<dbReference type="Pfam" id="PF07699">
    <property type="entry name" value="Ephrin_rec_like"/>
    <property type="match status" value="1"/>
</dbReference>
<dbReference type="EMBL" id="BGPR01000543">
    <property type="protein sequence ID" value="GBM25683.1"/>
    <property type="molecule type" value="Genomic_DNA"/>
</dbReference>
<dbReference type="AlphaFoldDB" id="A0A4Y2E930"/>
<sequence length="814" mass="91248">MFFSKAFFVLVLVLFIHKSCTLRVEINVGSKGKQVKLICVPDKLNDTKDNVLWEGVKLGIHDLHSLAMRNIPIPNIRVSSNRLKCYLQTSESDSTSKKSRVGREVAGTVQTENGNCPPGYRIDQDRCYPCFPGSFTSGQETECFLCPRNFYMSKEAADTCWPCPEDTFTRTEGATSVDACVDLSYSESRGGIGHANKWYIIGIVMILFIIISWIIIAYLLIRCYCFGRKKVISSEDGDFLMKSTTPDGKCLAKHITNEHFLDHNENTFDRYHINDSPTKRKLLKFDVDIKGSAIFTEQGSTKTDGSDTEDKGLKRHRKDTISLISGLKSNEIGGSLSPELQSSEIKMTSPELEKNRTDFQNVKNSYNHSKKFFENNKVPANLENNEVKRGNYAIESVSVNGNLFDSKKSDKLQDSSNIRGHSFDNGNLNPVHEQKDSIGNSDVEKDLKFSQNSESLNLVNDARSLVINDDSKIMDDGRNANHFNDSKRTDLRKTENKTNDSSENSNQASDMKCNRETFQNGGKNKMIDNLEHLNQVNDSKLGLPEEASSSTTDTPEEISNSGTEKSSTPKEISNSGTENSSTPEEISNSGTENSSTPEEISIQNVKALDNGISSRKSLTAKKNSVFDYRRKPIQNGNGKPKQNSLYYPSYQNRPQQAEQTFPISTFRKIQSSSFKNPINSIKRSSEDRVYSDGSLNARYRRSSTDSSSSAANSISKKWLNKSQKTLPTKPNEKPNEIRITIEPEKEKEDKVLEKNTYSTIPQFISSKQGRSLTERTTCSIHQGDPPASSPCHVEVVWLHQLGCRNPYFEASPNL</sequence>
<accession>A0A4Y2E930</accession>
<feature type="region of interest" description="Disordered" evidence="1">
    <location>
        <begin position="623"/>
        <end position="648"/>
    </location>
</feature>
<keyword evidence="3" id="KW-0732">Signal</keyword>
<evidence type="ECO:0000313" key="6">
    <source>
        <dbReference type="Proteomes" id="UP000499080"/>
    </source>
</evidence>
<evidence type="ECO:0000313" key="5">
    <source>
        <dbReference type="EMBL" id="GBM25683.1"/>
    </source>
</evidence>
<evidence type="ECO:0000259" key="4">
    <source>
        <dbReference type="Pfam" id="PF07699"/>
    </source>
</evidence>
<dbReference type="SMART" id="SM01411">
    <property type="entry name" value="Ephrin_rec_like"/>
    <property type="match status" value="1"/>
</dbReference>
<feature type="compositionally biased region" description="Polar residues" evidence="1">
    <location>
        <begin position="547"/>
        <end position="599"/>
    </location>
</feature>
<comment type="caution">
    <text evidence="5">The sequence shown here is derived from an EMBL/GenBank/DDBJ whole genome shotgun (WGS) entry which is preliminary data.</text>
</comment>
<feature type="compositionally biased region" description="Basic and acidic residues" evidence="1">
    <location>
        <begin position="472"/>
        <end position="500"/>
    </location>
</feature>
<feature type="region of interest" description="Disordered" evidence="1">
    <location>
        <begin position="542"/>
        <end position="599"/>
    </location>
</feature>
<dbReference type="InterPro" id="IPR011641">
    <property type="entry name" value="Tyr-kin_ephrin_A/B_rcpt-like"/>
</dbReference>
<feature type="domain" description="Tyrosine-protein kinase ephrin type A/B receptor-like" evidence="4">
    <location>
        <begin position="133"/>
        <end position="180"/>
    </location>
</feature>
<feature type="region of interest" description="Disordered" evidence="1">
    <location>
        <begin position="472"/>
        <end position="523"/>
    </location>
</feature>
<protein>
    <recommendedName>
        <fullName evidence="4">Tyrosine-protein kinase ephrin type A/B receptor-like domain-containing protein</fullName>
    </recommendedName>
</protein>
<feature type="signal peptide" evidence="3">
    <location>
        <begin position="1"/>
        <end position="21"/>
    </location>
</feature>